<protein>
    <submittedName>
        <fullName evidence="9">Basic membrane protein A</fullName>
    </submittedName>
</protein>
<feature type="chain" id="PRO_5047406403" evidence="7">
    <location>
        <begin position="27"/>
        <end position="351"/>
    </location>
</feature>
<keyword evidence="6" id="KW-0449">Lipoprotein</keyword>
<dbReference type="CDD" id="cd06354">
    <property type="entry name" value="PBP1_PrnA-like"/>
    <property type="match status" value="1"/>
</dbReference>
<dbReference type="InterPro" id="IPR050957">
    <property type="entry name" value="BMP_lipoprotein"/>
</dbReference>
<dbReference type="InterPro" id="IPR028082">
    <property type="entry name" value="Peripla_BP_I"/>
</dbReference>
<accession>A0ABR9HE24</accession>
<dbReference type="PANTHER" id="PTHR34296:SF2">
    <property type="entry name" value="ABC TRANSPORTER GUANOSINE-BINDING PROTEIN NUPN"/>
    <property type="match status" value="1"/>
</dbReference>
<evidence type="ECO:0000256" key="2">
    <source>
        <dbReference type="ARBA" id="ARBA00008610"/>
    </source>
</evidence>
<comment type="subcellular location">
    <subcellularLocation>
        <location evidence="1">Cell membrane</location>
        <topology evidence="1">Lipid-anchor</topology>
    </subcellularLocation>
</comment>
<proteinExistence type="inferred from homology"/>
<evidence type="ECO:0000256" key="3">
    <source>
        <dbReference type="ARBA" id="ARBA00022475"/>
    </source>
</evidence>
<comment type="similarity">
    <text evidence="2">Belongs to the BMP lipoprotein family.</text>
</comment>
<dbReference type="Pfam" id="PF02608">
    <property type="entry name" value="Bmp"/>
    <property type="match status" value="1"/>
</dbReference>
<dbReference type="RefSeq" id="WP_191273310.1">
    <property type="nucleotide sequence ID" value="NZ_BMXJ01000006.1"/>
</dbReference>
<feature type="signal peptide" evidence="7">
    <location>
        <begin position="1"/>
        <end position="26"/>
    </location>
</feature>
<reference evidence="9 10" key="1">
    <citation type="submission" date="2020-10" db="EMBL/GenBank/DDBJ databases">
        <title>Sequencing the genomes of 1000 actinobacteria strains.</title>
        <authorList>
            <person name="Klenk H.-P."/>
        </authorList>
    </citation>
    <scope>NUCLEOTIDE SEQUENCE [LARGE SCALE GENOMIC DNA]</scope>
    <source>
        <strain evidence="9 10">DSM 45157</strain>
    </source>
</reference>
<evidence type="ECO:0000256" key="1">
    <source>
        <dbReference type="ARBA" id="ARBA00004193"/>
    </source>
</evidence>
<comment type="caution">
    <text evidence="9">The sequence shown here is derived from an EMBL/GenBank/DDBJ whole genome shotgun (WGS) entry which is preliminary data.</text>
</comment>
<dbReference type="PANTHER" id="PTHR34296">
    <property type="entry name" value="TRANSCRIPTIONAL ACTIVATOR PROTEIN MED"/>
    <property type="match status" value="1"/>
</dbReference>
<dbReference type="Proteomes" id="UP000598217">
    <property type="component" value="Unassembled WGS sequence"/>
</dbReference>
<keyword evidence="3" id="KW-1003">Cell membrane</keyword>
<keyword evidence="5" id="KW-0472">Membrane</keyword>
<evidence type="ECO:0000313" key="10">
    <source>
        <dbReference type="Proteomes" id="UP000598217"/>
    </source>
</evidence>
<evidence type="ECO:0000256" key="4">
    <source>
        <dbReference type="ARBA" id="ARBA00022729"/>
    </source>
</evidence>
<evidence type="ECO:0000259" key="8">
    <source>
        <dbReference type="Pfam" id="PF02608"/>
    </source>
</evidence>
<sequence length="351" mass="37193">MKRSNAAKFAAVAAAGVLALTACDNAAEDTGDSGNGGGEEASEIRVGLAFDVGGRGDRSFNDSAYRGLQQAADELGVETADFEPADGEADSDKQDRLANMAEEGFDVVIGVGFAYQEPMEAVAENYPDTNFAIVDSEVEGHDNITSLVFAEEQASFLAGAAAALTTEEDHVGFVGGVETPLIHKFEAGYVAGVEHVNEDINVEVDYLSQPPDMSGFSDPAQGREAAQAQYDRGADVIYHAAGASGNGVLQSAVDNEFTFIGVDSDQYENAEEQQKPYVLTSAIKQVDVAVFEMIKSVVEGDPQTGIQRFELADGGVDYTLSNEEAIEPIQEELDALKQEIIDGEIEVPTQP</sequence>
<evidence type="ECO:0000256" key="6">
    <source>
        <dbReference type="ARBA" id="ARBA00023288"/>
    </source>
</evidence>
<keyword evidence="4 7" id="KW-0732">Signal</keyword>
<keyword evidence="10" id="KW-1185">Reference proteome</keyword>
<evidence type="ECO:0000313" key="9">
    <source>
        <dbReference type="EMBL" id="MBE1457259.1"/>
    </source>
</evidence>
<dbReference type="EMBL" id="JADBDY010000001">
    <property type="protein sequence ID" value="MBE1457259.1"/>
    <property type="molecule type" value="Genomic_DNA"/>
</dbReference>
<evidence type="ECO:0000256" key="7">
    <source>
        <dbReference type="SAM" id="SignalP"/>
    </source>
</evidence>
<name>A0ABR9HE24_9ACTN</name>
<gene>
    <name evidence="9" type="ORF">H4W79_001473</name>
</gene>
<dbReference type="Gene3D" id="3.40.50.2300">
    <property type="match status" value="2"/>
</dbReference>
<organism evidence="9 10">
    <name type="scientific">Nocardiopsis terrae</name>
    <dbReference type="NCBI Taxonomy" id="372655"/>
    <lineage>
        <taxon>Bacteria</taxon>
        <taxon>Bacillati</taxon>
        <taxon>Actinomycetota</taxon>
        <taxon>Actinomycetes</taxon>
        <taxon>Streptosporangiales</taxon>
        <taxon>Nocardiopsidaceae</taxon>
        <taxon>Nocardiopsis</taxon>
    </lineage>
</organism>
<dbReference type="PROSITE" id="PS51257">
    <property type="entry name" value="PROKAR_LIPOPROTEIN"/>
    <property type="match status" value="1"/>
</dbReference>
<dbReference type="SUPFAM" id="SSF53822">
    <property type="entry name" value="Periplasmic binding protein-like I"/>
    <property type="match status" value="1"/>
</dbReference>
<evidence type="ECO:0000256" key="5">
    <source>
        <dbReference type="ARBA" id="ARBA00023136"/>
    </source>
</evidence>
<feature type="domain" description="ABC transporter substrate-binding protein PnrA-like" evidence="8">
    <location>
        <begin position="49"/>
        <end position="350"/>
    </location>
</feature>
<dbReference type="InterPro" id="IPR003760">
    <property type="entry name" value="PnrA-like"/>
</dbReference>